<name>A0A195B2F0_9HYME</name>
<accession>A0A195B2F0</accession>
<evidence type="ECO:0000313" key="2">
    <source>
        <dbReference type="EMBL" id="KYM78467.1"/>
    </source>
</evidence>
<dbReference type="EMBL" id="KQ976662">
    <property type="protein sequence ID" value="KYM78467.1"/>
    <property type="molecule type" value="Genomic_DNA"/>
</dbReference>
<feature type="compositionally biased region" description="Polar residues" evidence="1">
    <location>
        <begin position="86"/>
        <end position="98"/>
    </location>
</feature>
<feature type="compositionally biased region" description="Basic and acidic residues" evidence="1">
    <location>
        <begin position="65"/>
        <end position="85"/>
    </location>
</feature>
<evidence type="ECO:0000313" key="3">
    <source>
        <dbReference type="Proteomes" id="UP000078540"/>
    </source>
</evidence>
<keyword evidence="3" id="KW-1185">Reference proteome</keyword>
<feature type="region of interest" description="Disordered" evidence="1">
    <location>
        <begin position="65"/>
        <end position="98"/>
    </location>
</feature>
<proteinExistence type="predicted"/>
<dbReference type="Proteomes" id="UP000078540">
    <property type="component" value="Unassembled WGS sequence"/>
</dbReference>
<reference evidence="2 3" key="1">
    <citation type="submission" date="2015-09" db="EMBL/GenBank/DDBJ databases">
        <title>Atta colombica WGS genome.</title>
        <authorList>
            <person name="Nygaard S."/>
            <person name="Hu H."/>
            <person name="Boomsma J."/>
            <person name="Zhang G."/>
        </authorList>
    </citation>
    <scope>NUCLEOTIDE SEQUENCE [LARGE SCALE GENOMIC DNA]</scope>
    <source>
        <strain evidence="2">Treedump-2</strain>
        <tissue evidence="2">Whole body</tissue>
    </source>
</reference>
<gene>
    <name evidence="2" type="ORF">ALC53_11122</name>
</gene>
<dbReference type="AlphaFoldDB" id="A0A195B2F0"/>
<evidence type="ECO:0000256" key="1">
    <source>
        <dbReference type="SAM" id="MobiDB-lite"/>
    </source>
</evidence>
<organism evidence="2 3">
    <name type="scientific">Atta colombica</name>
    <dbReference type="NCBI Taxonomy" id="520822"/>
    <lineage>
        <taxon>Eukaryota</taxon>
        <taxon>Metazoa</taxon>
        <taxon>Ecdysozoa</taxon>
        <taxon>Arthropoda</taxon>
        <taxon>Hexapoda</taxon>
        <taxon>Insecta</taxon>
        <taxon>Pterygota</taxon>
        <taxon>Neoptera</taxon>
        <taxon>Endopterygota</taxon>
        <taxon>Hymenoptera</taxon>
        <taxon>Apocrita</taxon>
        <taxon>Aculeata</taxon>
        <taxon>Formicoidea</taxon>
        <taxon>Formicidae</taxon>
        <taxon>Myrmicinae</taxon>
        <taxon>Atta</taxon>
    </lineage>
</organism>
<sequence>METTLSCSTASTNALAMEQSRFHADRVTFRLDRNIEIMVYNGHEGSQQSTDSSLKTRNDERRAAEIMEGRREGRLSLRNEVEKSIQHASTSTPFAKQR</sequence>
<protein>
    <submittedName>
        <fullName evidence="2">Uncharacterized protein</fullName>
    </submittedName>
</protein>